<comment type="caution">
    <text evidence="1">The sequence shown here is derived from an EMBL/GenBank/DDBJ whole genome shotgun (WGS) entry which is preliminary data.</text>
</comment>
<proteinExistence type="predicted"/>
<organism evidence="1 2">
    <name type="scientific">Leucothrix pacifica</name>
    <dbReference type="NCBI Taxonomy" id="1247513"/>
    <lineage>
        <taxon>Bacteria</taxon>
        <taxon>Pseudomonadati</taxon>
        <taxon>Pseudomonadota</taxon>
        <taxon>Gammaproteobacteria</taxon>
        <taxon>Thiotrichales</taxon>
        <taxon>Thiotrichaceae</taxon>
        <taxon>Leucothrix</taxon>
    </lineage>
</organism>
<dbReference type="AlphaFoldDB" id="A0A317CAK5"/>
<dbReference type="Proteomes" id="UP000245539">
    <property type="component" value="Unassembled WGS sequence"/>
</dbReference>
<reference evidence="1 2" key="1">
    <citation type="submission" date="2018-05" db="EMBL/GenBank/DDBJ databases">
        <title>Leucothrix arctica sp. nov., isolated from Arctic seawater.</title>
        <authorList>
            <person name="Choi A."/>
            <person name="Baek K."/>
        </authorList>
    </citation>
    <scope>NUCLEOTIDE SEQUENCE [LARGE SCALE GENOMIC DNA]</scope>
    <source>
        <strain evidence="1 2">JCM 18388</strain>
    </source>
</reference>
<evidence type="ECO:0000313" key="1">
    <source>
        <dbReference type="EMBL" id="PWQ95578.1"/>
    </source>
</evidence>
<dbReference type="OrthoDB" id="8908072at2"/>
<evidence type="ECO:0000313" key="2">
    <source>
        <dbReference type="Proteomes" id="UP000245539"/>
    </source>
</evidence>
<keyword evidence="2" id="KW-1185">Reference proteome</keyword>
<accession>A0A317CAK5</accession>
<sequence>MQLTLDIPEQFALEQSLPEIGDTLKLYAAIALFQAGKLSAGAATELSGISRYDFMATCKKQGVPTVNYSPEDLNAELVGLLH</sequence>
<gene>
    <name evidence="1" type="ORF">DKW60_14260</name>
</gene>
<dbReference type="Pfam" id="PF03683">
    <property type="entry name" value="UPF0175"/>
    <property type="match status" value="1"/>
</dbReference>
<dbReference type="InterPro" id="IPR005368">
    <property type="entry name" value="UPF0175"/>
</dbReference>
<dbReference type="RefSeq" id="WP_109838334.1">
    <property type="nucleotide sequence ID" value="NZ_QGKM01000043.1"/>
</dbReference>
<dbReference type="EMBL" id="QGKM01000043">
    <property type="protein sequence ID" value="PWQ95578.1"/>
    <property type="molecule type" value="Genomic_DNA"/>
</dbReference>
<name>A0A317CAK5_9GAMM</name>
<protein>
    <submittedName>
        <fullName evidence="1">Uncharacterized protein</fullName>
    </submittedName>
</protein>